<proteinExistence type="inferred from homology"/>
<comment type="similarity">
    <text evidence="2">Belongs to the GcvH family.</text>
</comment>
<keyword evidence="6" id="KW-1185">Reference proteome</keyword>
<dbReference type="PROSITE" id="PS00189">
    <property type="entry name" value="LIPOYL"/>
    <property type="match status" value="1"/>
</dbReference>
<organism evidence="5 6">
    <name type="scientific">Hydrogenophaga intermedia</name>
    <dbReference type="NCBI Taxonomy" id="65786"/>
    <lineage>
        <taxon>Bacteria</taxon>
        <taxon>Pseudomonadati</taxon>
        <taxon>Pseudomonadota</taxon>
        <taxon>Betaproteobacteria</taxon>
        <taxon>Burkholderiales</taxon>
        <taxon>Comamonadaceae</taxon>
        <taxon>Hydrogenophaga</taxon>
    </lineage>
</organism>
<evidence type="ECO:0000256" key="3">
    <source>
        <dbReference type="ARBA" id="ARBA00022823"/>
    </source>
</evidence>
<dbReference type="InterPro" id="IPR011053">
    <property type="entry name" value="Single_hybrid_motif"/>
</dbReference>
<accession>A0A1L1PPA5</accession>
<evidence type="ECO:0000256" key="1">
    <source>
        <dbReference type="ARBA" id="ARBA00001938"/>
    </source>
</evidence>
<dbReference type="PROSITE" id="PS50968">
    <property type="entry name" value="BIOTINYL_LIPOYL"/>
    <property type="match status" value="1"/>
</dbReference>
<dbReference type="InterPro" id="IPR033753">
    <property type="entry name" value="GCV_H/Fam206"/>
</dbReference>
<evidence type="ECO:0000259" key="4">
    <source>
        <dbReference type="PROSITE" id="PS50968"/>
    </source>
</evidence>
<dbReference type="Proteomes" id="UP000028878">
    <property type="component" value="Unassembled WGS sequence"/>
</dbReference>
<dbReference type="AlphaFoldDB" id="A0A1L1PPA5"/>
<dbReference type="CDD" id="cd06848">
    <property type="entry name" value="GCS_H"/>
    <property type="match status" value="1"/>
</dbReference>
<dbReference type="InterPro" id="IPR000089">
    <property type="entry name" value="Biotin_lipoyl"/>
</dbReference>
<gene>
    <name evidence="5" type="primary">gcvH_1</name>
    <name evidence="5" type="ORF">BN948_00813</name>
</gene>
<keyword evidence="3" id="KW-0450">Lipoyl</keyword>
<dbReference type="GO" id="GO:0009249">
    <property type="term" value="P:protein lipoylation"/>
    <property type="evidence" value="ECO:0007669"/>
    <property type="project" value="TreeGrafter"/>
</dbReference>
<dbReference type="GO" id="GO:0005829">
    <property type="term" value="C:cytosol"/>
    <property type="evidence" value="ECO:0007669"/>
    <property type="project" value="TreeGrafter"/>
</dbReference>
<dbReference type="EMBL" id="CCAE010000004">
    <property type="protein sequence ID" value="CDN86411.1"/>
    <property type="molecule type" value="Genomic_DNA"/>
</dbReference>
<dbReference type="PANTHER" id="PTHR11715">
    <property type="entry name" value="GLYCINE CLEAVAGE SYSTEM H PROTEIN"/>
    <property type="match status" value="1"/>
</dbReference>
<dbReference type="Pfam" id="PF01597">
    <property type="entry name" value="GCV_H"/>
    <property type="match status" value="1"/>
</dbReference>
<dbReference type="GO" id="GO:0005960">
    <property type="term" value="C:glycine cleavage complex"/>
    <property type="evidence" value="ECO:0007669"/>
    <property type="project" value="InterPro"/>
</dbReference>
<evidence type="ECO:0000313" key="6">
    <source>
        <dbReference type="Proteomes" id="UP000028878"/>
    </source>
</evidence>
<dbReference type="InterPro" id="IPR002930">
    <property type="entry name" value="GCV_H"/>
</dbReference>
<dbReference type="SUPFAM" id="SSF51230">
    <property type="entry name" value="Single hybrid motif"/>
    <property type="match status" value="1"/>
</dbReference>
<dbReference type="Gene3D" id="2.40.50.100">
    <property type="match status" value="1"/>
</dbReference>
<sequence>MERFAPDFPSDLLYHVEHQVWARVDAPDLVTVGITALGIRLSGEVYMCRAKPVGTAVEQGRSIGVVELAKSIVSVKAPLSGTVVEANAALAQRPELVHRDPYGDGWIARLRPAALEAERAALVSGPAVLAAMAGHARLYRIEMDHA</sequence>
<reference evidence="6" key="1">
    <citation type="submission" date="2014-11" db="EMBL/GenBank/DDBJ databases">
        <title>Draft genome sequence of Hydrogenophaga intermedia S1.</title>
        <authorList>
            <person name="Gan H.M."/>
            <person name="Chew T.H."/>
            <person name="Stolz A."/>
        </authorList>
    </citation>
    <scope>NUCLEOTIDE SEQUENCE [LARGE SCALE GENOMIC DNA]</scope>
    <source>
        <strain evidence="6">S1</strain>
    </source>
</reference>
<dbReference type="PANTHER" id="PTHR11715:SF3">
    <property type="entry name" value="GLYCINE CLEAVAGE SYSTEM H PROTEIN-RELATED"/>
    <property type="match status" value="1"/>
</dbReference>
<comment type="cofactor">
    <cofactor evidence="1">
        <name>(R)-lipoate</name>
        <dbReference type="ChEBI" id="CHEBI:83088"/>
    </cofactor>
</comment>
<evidence type="ECO:0000256" key="2">
    <source>
        <dbReference type="ARBA" id="ARBA00009249"/>
    </source>
</evidence>
<protein>
    <submittedName>
        <fullName evidence="5">Glycine cleavage system H protein</fullName>
    </submittedName>
</protein>
<name>A0A1L1PPA5_HYDIT</name>
<dbReference type="InterPro" id="IPR003016">
    <property type="entry name" value="2-oxoA_DH_lipoyl-BS"/>
</dbReference>
<dbReference type="GO" id="GO:0019464">
    <property type="term" value="P:glycine decarboxylation via glycine cleavage system"/>
    <property type="evidence" value="ECO:0007669"/>
    <property type="project" value="InterPro"/>
</dbReference>
<evidence type="ECO:0000313" key="5">
    <source>
        <dbReference type="EMBL" id="CDN86411.1"/>
    </source>
</evidence>
<dbReference type="RefSeq" id="WP_009519111.1">
    <property type="nucleotide sequence ID" value="NZ_CCAE010000004.1"/>
</dbReference>
<feature type="domain" description="Lipoyl-binding" evidence="4">
    <location>
        <begin position="29"/>
        <end position="111"/>
    </location>
</feature>